<dbReference type="SUPFAM" id="SSF47802">
    <property type="entry name" value="DNA polymerase beta, N-terminal domain-like"/>
    <property type="match status" value="1"/>
</dbReference>
<dbReference type="InterPro" id="IPR027421">
    <property type="entry name" value="DNA_pol_lamdba_lyase_dom_sf"/>
</dbReference>
<evidence type="ECO:0000259" key="1">
    <source>
        <dbReference type="SMART" id="SM00481"/>
    </source>
</evidence>
<proteinExistence type="predicted"/>
<dbReference type="AlphaFoldDB" id="A0A4Q7N1F0"/>
<keyword evidence="4" id="KW-1185">Reference proteome</keyword>
<reference evidence="3 4" key="1">
    <citation type="submission" date="2019-02" db="EMBL/GenBank/DDBJ databases">
        <title>Genomic Encyclopedia of Type Strains, Phase IV (KMG-IV): sequencing the most valuable type-strain genomes for metagenomic binning, comparative biology and taxonomic classification.</title>
        <authorList>
            <person name="Goeker M."/>
        </authorList>
    </citation>
    <scope>NUCLEOTIDE SEQUENCE [LARGE SCALE GENOMIC DNA]</scope>
    <source>
        <strain evidence="3 4">DSM 18116</strain>
    </source>
</reference>
<feature type="domain" description="DNA-directed DNA polymerase X" evidence="2">
    <location>
        <begin position="5"/>
        <end position="300"/>
    </location>
</feature>
<feature type="domain" description="Polymerase/histidinol phosphatase N-terminal" evidence="1">
    <location>
        <begin position="321"/>
        <end position="400"/>
    </location>
</feature>
<dbReference type="GO" id="GO:0003677">
    <property type="term" value="F:DNA binding"/>
    <property type="evidence" value="ECO:0007669"/>
    <property type="project" value="InterPro"/>
</dbReference>
<dbReference type="InterPro" id="IPR022311">
    <property type="entry name" value="PolX-like"/>
</dbReference>
<protein>
    <submittedName>
        <fullName evidence="3">DNA polymerase (Family 10)</fullName>
    </submittedName>
</protein>
<dbReference type="SMART" id="SM00481">
    <property type="entry name" value="POLIIIAc"/>
    <property type="match status" value="1"/>
</dbReference>
<evidence type="ECO:0000313" key="3">
    <source>
        <dbReference type="EMBL" id="RZS75012.1"/>
    </source>
</evidence>
<dbReference type="InterPro" id="IPR016195">
    <property type="entry name" value="Pol/histidinol_Pase-like"/>
</dbReference>
<dbReference type="GO" id="GO:0008270">
    <property type="term" value="F:zinc ion binding"/>
    <property type="evidence" value="ECO:0007669"/>
    <property type="project" value="TreeGrafter"/>
</dbReference>
<dbReference type="InterPro" id="IPR002054">
    <property type="entry name" value="DNA-dir_DNA_pol_X"/>
</dbReference>
<evidence type="ECO:0000313" key="4">
    <source>
        <dbReference type="Proteomes" id="UP000293874"/>
    </source>
</evidence>
<gene>
    <name evidence="3" type="ORF">EV199_0869</name>
</gene>
<dbReference type="CDD" id="cd07436">
    <property type="entry name" value="PHP_PolX"/>
    <property type="match status" value="1"/>
</dbReference>
<dbReference type="InterPro" id="IPR050243">
    <property type="entry name" value="PHP_phosphatase"/>
</dbReference>
<dbReference type="InterPro" id="IPR003141">
    <property type="entry name" value="Pol/His_phosphatase_N"/>
</dbReference>
<dbReference type="GO" id="GO:0042578">
    <property type="term" value="F:phosphoric ester hydrolase activity"/>
    <property type="evidence" value="ECO:0007669"/>
    <property type="project" value="TreeGrafter"/>
</dbReference>
<dbReference type="Proteomes" id="UP000293874">
    <property type="component" value="Unassembled WGS sequence"/>
</dbReference>
<sequence length="560" mass="62613">MTIDNYYIADQFSLLAKLMDIHGENSFKAKSYSTAAFTIEKLPQQLSDIPADKLSSIKGIGDSAAKKIIEILQTGELSVLHEIIAKTPPGVIEMLNIKGLGPKKIATVWKEMGIESLGELLYACNENRLTLYKGFGEKTQKNVQDAIEFYFRNQGSHLYAEIETYAMNVQQLLSAQFQEQQFAHTGSFRRQLEIIDELAWVTTATNAVLQPFFEANNYSTVNSTENTLTVKGAENIPLKFYLARPDNFFATLFSTSSSEDFSQAWQSLPGALESATQTFASEEAIFESVKLPWIEPALRETAAILHSPGNGQLIQPTDIKGIIHSHSKWSDGSNTLEEMARACIALSYEYLVISDHSKSAFYANGLTEERIRAQHQEIDELNAKLAPFRIFKSIECDILNDGSLDYADNILSTFDLVIASVHSNLKMTEEKAMMRLLNAIKNPYTTILGHMTGRLLLSRPGYPVNHQQIIEACAEHQVVLEINAHPRRLDIDWRFINAAMQQNVLLSVDPDAHTIDGYADCRFGVLAAQKGGLTKEMNLSSFSRTELENYLAARKTKFAL</sequence>
<dbReference type="EMBL" id="SGXA01000001">
    <property type="protein sequence ID" value="RZS75012.1"/>
    <property type="molecule type" value="Genomic_DNA"/>
</dbReference>
<dbReference type="SUPFAM" id="SSF89550">
    <property type="entry name" value="PHP domain-like"/>
    <property type="match status" value="1"/>
</dbReference>
<name>A0A4Q7N1F0_9BACT</name>
<dbReference type="Pfam" id="PF14716">
    <property type="entry name" value="HHH_8"/>
    <property type="match status" value="1"/>
</dbReference>
<evidence type="ECO:0000259" key="2">
    <source>
        <dbReference type="SMART" id="SM00483"/>
    </source>
</evidence>
<organism evidence="3 4">
    <name type="scientific">Pseudobacter ginsenosidimutans</name>
    <dbReference type="NCBI Taxonomy" id="661488"/>
    <lineage>
        <taxon>Bacteria</taxon>
        <taxon>Pseudomonadati</taxon>
        <taxon>Bacteroidota</taxon>
        <taxon>Chitinophagia</taxon>
        <taxon>Chitinophagales</taxon>
        <taxon>Chitinophagaceae</taxon>
        <taxon>Pseudobacter</taxon>
    </lineage>
</organism>
<dbReference type="FunFam" id="3.20.20.140:FF:000047">
    <property type="entry name" value="PHP domain-containing protein"/>
    <property type="match status" value="1"/>
</dbReference>
<dbReference type="SUPFAM" id="SSF81301">
    <property type="entry name" value="Nucleotidyltransferase"/>
    <property type="match status" value="1"/>
</dbReference>
<dbReference type="OrthoDB" id="9808747at2"/>
<dbReference type="Gene3D" id="1.10.150.20">
    <property type="entry name" value="5' to 3' exonuclease, C-terminal subdomain"/>
    <property type="match status" value="1"/>
</dbReference>
<dbReference type="RefSeq" id="WP_130539428.1">
    <property type="nucleotide sequence ID" value="NZ_CP042431.1"/>
</dbReference>
<dbReference type="InterPro" id="IPR047967">
    <property type="entry name" value="PolX_PHP"/>
</dbReference>
<dbReference type="GO" id="GO:0005829">
    <property type="term" value="C:cytosol"/>
    <property type="evidence" value="ECO:0007669"/>
    <property type="project" value="TreeGrafter"/>
</dbReference>
<dbReference type="SMART" id="SM00483">
    <property type="entry name" value="POLXc"/>
    <property type="match status" value="1"/>
</dbReference>
<dbReference type="InterPro" id="IPR043519">
    <property type="entry name" value="NT_sf"/>
</dbReference>
<dbReference type="InterPro" id="IPR010996">
    <property type="entry name" value="HHH_MUS81"/>
</dbReference>
<dbReference type="PIRSF" id="PIRSF005047">
    <property type="entry name" value="UCP005047_YshC"/>
    <property type="match status" value="1"/>
</dbReference>
<dbReference type="PANTHER" id="PTHR36928">
    <property type="entry name" value="PHOSPHATASE YCDX-RELATED"/>
    <property type="match status" value="1"/>
</dbReference>
<dbReference type="Gene3D" id="3.20.20.140">
    <property type="entry name" value="Metal-dependent hydrolases"/>
    <property type="match status" value="1"/>
</dbReference>
<dbReference type="Pfam" id="PF14520">
    <property type="entry name" value="HHH_5"/>
    <property type="match status" value="1"/>
</dbReference>
<dbReference type="PANTHER" id="PTHR36928:SF1">
    <property type="entry name" value="PHOSPHATASE YCDX-RELATED"/>
    <property type="match status" value="1"/>
</dbReference>
<dbReference type="Gene3D" id="1.10.150.110">
    <property type="entry name" value="DNA polymerase beta, N-terminal domain-like"/>
    <property type="match status" value="1"/>
</dbReference>
<dbReference type="GO" id="GO:0003887">
    <property type="term" value="F:DNA-directed DNA polymerase activity"/>
    <property type="evidence" value="ECO:0007669"/>
    <property type="project" value="InterPro"/>
</dbReference>
<comment type="caution">
    <text evidence="3">The sequence shown here is derived from an EMBL/GenBank/DDBJ whole genome shotgun (WGS) entry which is preliminary data.</text>
</comment>
<accession>A0A4Q7N1F0</accession>